<name>W8TQ25_PEPAC</name>
<dbReference type="HOGENOM" id="CLU_036838_5_0_9"/>
<dbReference type="eggNOG" id="COG1957">
    <property type="taxonomic scope" value="Bacteria"/>
</dbReference>
<evidence type="ECO:0000313" key="3">
    <source>
        <dbReference type="Proteomes" id="UP000019591"/>
    </source>
</evidence>
<dbReference type="Pfam" id="PF01156">
    <property type="entry name" value="IU_nuc_hydro"/>
    <property type="match status" value="1"/>
</dbReference>
<gene>
    <name evidence="2" type="ORF">EAL2_808p06890</name>
</gene>
<dbReference type="Gene3D" id="3.90.245.10">
    <property type="entry name" value="Ribonucleoside hydrolase-like"/>
    <property type="match status" value="1"/>
</dbReference>
<evidence type="ECO:0000259" key="1">
    <source>
        <dbReference type="Pfam" id="PF01156"/>
    </source>
</evidence>
<dbReference type="RefSeq" id="WP_025437027.1">
    <property type="nucleotide sequence ID" value="NZ_CP007453.1"/>
</dbReference>
<dbReference type="EMBL" id="CP007453">
    <property type="protein sequence ID" value="AHM58192.1"/>
    <property type="molecule type" value="Genomic_DNA"/>
</dbReference>
<evidence type="ECO:0000313" key="2">
    <source>
        <dbReference type="EMBL" id="AHM58192.1"/>
    </source>
</evidence>
<dbReference type="PANTHER" id="PTHR46190:SF1">
    <property type="entry name" value="SI:CH211-201H21.5"/>
    <property type="match status" value="1"/>
</dbReference>
<dbReference type="GO" id="GO:0016799">
    <property type="term" value="F:hydrolase activity, hydrolyzing N-glycosyl compounds"/>
    <property type="evidence" value="ECO:0007669"/>
    <property type="project" value="InterPro"/>
</dbReference>
<feature type="domain" description="Inosine/uridine-preferring nucleoside hydrolase" evidence="1">
    <location>
        <begin position="4"/>
        <end position="239"/>
    </location>
</feature>
<reference evidence="2 3" key="1">
    <citation type="journal article" date="2014" name="Genome Announc.">
        <title>Complete Genome Sequence of Amino Acid-Utilizing Eubacterium acidaminophilum al-2 (DSM 3953).</title>
        <authorList>
            <person name="Poehlein A."/>
            <person name="Andreesen J.R."/>
            <person name="Daniel R."/>
        </authorList>
    </citation>
    <scope>NUCLEOTIDE SEQUENCE [LARGE SCALE GENOMIC DNA]</scope>
    <source>
        <strain evidence="2 3">DSM 3953</strain>
        <plasmid evidence="3">Plasmid EAL2_808p</plasmid>
    </source>
</reference>
<dbReference type="Proteomes" id="UP000019591">
    <property type="component" value="Plasmid EAL2_808p"/>
</dbReference>
<dbReference type="KEGG" id="eac:EAL2_808p06890"/>
<keyword evidence="3" id="KW-1185">Reference proteome</keyword>
<dbReference type="AlphaFoldDB" id="W8TQ25"/>
<sequence length="291" mass="31897">MKKIIFDCDNTFGVKACDVDDGLALLYLLGDESTDLIGITSTYGNSDIETVFSNTNTMLAEIGRSDIPVLKGCANANETQSEAVEFLIDAVNKNPGDISILATGSLTNLHCAYLKDNSFFEKISEIVLMGGLTEPLLINGRSMGELNFACDPQAAFCVLTNARNLAVATGNNCLAAYFARAGYNRRLKQSEIPAARYIYEKTAYWYDYMADHFELDGFFNWDVVAAAYLMDRRLFEENETIISPTVESLENGFLIGGGKAISVKLPKIKEPDMFEESVYSAYLNVAMGSGA</sequence>
<dbReference type="InterPro" id="IPR001910">
    <property type="entry name" value="Inosine/uridine_hydrolase_dom"/>
</dbReference>
<organism evidence="2 3">
    <name type="scientific">Peptoclostridium acidaminophilum DSM 3953</name>
    <dbReference type="NCBI Taxonomy" id="1286171"/>
    <lineage>
        <taxon>Bacteria</taxon>
        <taxon>Bacillati</taxon>
        <taxon>Bacillota</taxon>
        <taxon>Clostridia</taxon>
        <taxon>Peptostreptococcales</taxon>
        <taxon>Peptoclostridiaceae</taxon>
        <taxon>Peptoclostridium</taxon>
    </lineage>
</organism>
<dbReference type="InterPro" id="IPR036452">
    <property type="entry name" value="Ribo_hydro-like"/>
</dbReference>
<dbReference type="InterPro" id="IPR052775">
    <property type="entry name" value="IUN_hydrolase"/>
</dbReference>
<keyword evidence="2" id="KW-0614">Plasmid</keyword>
<protein>
    <recommendedName>
        <fullName evidence="1">Inosine/uridine-preferring nucleoside hydrolase domain-containing protein</fullName>
    </recommendedName>
</protein>
<dbReference type="PATRIC" id="fig|1286171.3.peg.2872"/>
<proteinExistence type="predicted"/>
<geneLocation type="plasmid" evidence="2 3">
    <name>EAL2_808p</name>
</geneLocation>
<dbReference type="SUPFAM" id="SSF53590">
    <property type="entry name" value="Nucleoside hydrolase"/>
    <property type="match status" value="1"/>
</dbReference>
<dbReference type="OrthoDB" id="9797882at2"/>
<dbReference type="PANTHER" id="PTHR46190">
    <property type="entry name" value="SI:CH211-201H21.5-RELATED"/>
    <property type="match status" value="1"/>
</dbReference>
<accession>W8TQ25</accession>